<keyword evidence="3 5" id="KW-0863">Zinc-finger</keyword>
<dbReference type="Proteomes" id="UP000813385">
    <property type="component" value="Unassembled WGS sequence"/>
</dbReference>
<feature type="compositionally biased region" description="Basic residues" evidence="6">
    <location>
        <begin position="438"/>
        <end position="449"/>
    </location>
</feature>
<gene>
    <name evidence="9" type="ORF">B0T11DRAFT_324429</name>
</gene>
<sequence>MVSDEHYDICLPILADPTLDDEDKTDKLEELLRKETALRDTALENAILDALWRFREGGATMAASPPPIRQTILRRPSPAPWRGSSTPMSSSPRLGVSPLAPPGFVPSNFNRSKSSAPSPFSSPRPSPRLAFATPAIPHSPNLNAYEFANDTTPSQEVFGDYQTENVEWLVADDASSVTSSVGTASGLNAAAPEFASVASQQNDMSPYDILRSILGHSRTDEEIEGALASNGYDLSATIMAIMENPPTDGLSSSAGSEETKGILIGKSMATNGRPTTPANQQRNGVICKFYMSTGQCLRSDCRFSHDLSNHLCKYWVMGSCLAGDTCCFSHDPTQMMNKLSLDGASTPPKQTSLQLSDYNSFPSLQPGTPDQSSGFSQFGSPGLTPPPGLRPFHPDGARPRSRPGSRQQQVKDTVAAVAPQFDDKDAFPSLGSAAAAKQGKKHHGKRGGHGHKENFAPSSLAEIVKMSPSPSPAPVRPDIKRLGRTSSSTSIRNGENSVAAQAIPNPKQIPWLETGERANKSYLKARQEAIKHGGLRNKFLQSAAQAWNRNDARAAKALSLRGQSENDLMRKAHREAARELYEERNRSLNGFEIYVDLHGLHPEEAVEYLEKVLLENSKESRPVYAITGTGHHSKNGKDKVGKAIRNFLNEWRYAFREFSVPGDRNNMGGILGIDARSYDRSLARDGTGSSDGSKEEVDILSQGVEIGDGKVRLLVRDPPKGPSGRR</sequence>
<dbReference type="SMART" id="SM00356">
    <property type="entry name" value="ZnF_C3H1"/>
    <property type="match status" value="2"/>
</dbReference>
<dbReference type="GO" id="GO:0008270">
    <property type="term" value="F:zinc ion binding"/>
    <property type="evidence" value="ECO:0007669"/>
    <property type="project" value="UniProtKB-KW"/>
</dbReference>
<evidence type="ECO:0000313" key="9">
    <source>
        <dbReference type="EMBL" id="KAH7376545.1"/>
    </source>
</evidence>
<keyword evidence="10" id="KW-1185">Reference proteome</keyword>
<dbReference type="SMART" id="SM00463">
    <property type="entry name" value="SMR"/>
    <property type="match status" value="1"/>
</dbReference>
<dbReference type="InterPro" id="IPR000571">
    <property type="entry name" value="Znf_CCCH"/>
</dbReference>
<feature type="region of interest" description="Disordered" evidence="6">
    <location>
        <begin position="62"/>
        <end position="132"/>
    </location>
</feature>
<keyword evidence="2" id="KW-0677">Repeat</keyword>
<dbReference type="InterPro" id="IPR036063">
    <property type="entry name" value="Smr_dom_sf"/>
</dbReference>
<dbReference type="InterPro" id="IPR013899">
    <property type="entry name" value="DUF1771"/>
</dbReference>
<dbReference type="GO" id="GO:0003723">
    <property type="term" value="F:RNA binding"/>
    <property type="evidence" value="ECO:0007669"/>
    <property type="project" value="InterPro"/>
</dbReference>
<evidence type="ECO:0000256" key="2">
    <source>
        <dbReference type="ARBA" id="ARBA00022737"/>
    </source>
</evidence>
<keyword evidence="4 5" id="KW-0862">Zinc</keyword>
<dbReference type="GO" id="GO:0005634">
    <property type="term" value="C:nucleus"/>
    <property type="evidence" value="ECO:0007669"/>
    <property type="project" value="TreeGrafter"/>
</dbReference>
<feature type="compositionally biased region" description="Low complexity" evidence="6">
    <location>
        <begin position="371"/>
        <end position="380"/>
    </location>
</feature>
<feature type="domain" description="C3H1-type" evidence="7">
    <location>
        <begin position="311"/>
        <end position="333"/>
    </location>
</feature>
<feature type="compositionally biased region" description="Polar residues" evidence="6">
    <location>
        <begin position="347"/>
        <end position="370"/>
    </location>
</feature>
<dbReference type="Pfam" id="PF14608">
    <property type="entry name" value="zf-CCCH_2"/>
    <property type="match status" value="2"/>
</dbReference>
<feature type="zinc finger region" description="C3H1-type" evidence="5">
    <location>
        <begin position="311"/>
        <end position="333"/>
    </location>
</feature>
<feature type="zinc finger region" description="C3H1-type" evidence="5">
    <location>
        <begin position="281"/>
        <end position="308"/>
    </location>
</feature>
<dbReference type="FunFam" id="3.30.1370.110:FF:000002">
    <property type="entry name" value="CCCH zinc finger and SMR domain protein"/>
    <property type="match status" value="1"/>
</dbReference>
<dbReference type="SUPFAM" id="SSF90229">
    <property type="entry name" value="CCCH zinc finger"/>
    <property type="match status" value="1"/>
</dbReference>
<feature type="domain" description="C3H1-type" evidence="7">
    <location>
        <begin position="281"/>
        <end position="308"/>
    </location>
</feature>
<dbReference type="AlphaFoldDB" id="A0A8K0TTC3"/>
<dbReference type="SMART" id="SM01162">
    <property type="entry name" value="DUF1771"/>
    <property type="match status" value="1"/>
</dbReference>
<comment type="caution">
    <text evidence="9">The sequence shown here is derived from an EMBL/GenBank/DDBJ whole genome shotgun (WGS) entry which is preliminary data.</text>
</comment>
<proteinExistence type="predicted"/>
<keyword evidence="1 5" id="KW-0479">Metal-binding</keyword>
<feature type="domain" description="Smr" evidence="8">
    <location>
        <begin position="595"/>
        <end position="676"/>
    </location>
</feature>
<feature type="region of interest" description="Disordered" evidence="6">
    <location>
        <begin position="341"/>
        <end position="454"/>
    </location>
</feature>
<organism evidence="9 10">
    <name type="scientific">Plectosphaerella cucumerina</name>
    <dbReference type="NCBI Taxonomy" id="40658"/>
    <lineage>
        <taxon>Eukaryota</taxon>
        <taxon>Fungi</taxon>
        <taxon>Dikarya</taxon>
        <taxon>Ascomycota</taxon>
        <taxon>Pezizomycotina</taxon>
        <taxon>Sordariomycetes</taxon>
        <taxon>Hypocreomycetidae</taxon>
        <taxon>Glomerellales</taxon>
        <taxon>Plectosphaerellaceae</taxon>
        <taxon>Plectosphaerella</taxon>
    </lineage>
</organism>
<dbReference type="GO" id="GO:0045892">
    <property type="term" value="P:negative regulation of DNA-templated transcription"/>
    <property type="evidence" value="ECO:0007669"/>
    <property type="project" value="InterPro"/>
</dbReference>
<evidence type="ECO:0000256" key="4">
    <source>
        <dbReference type="ARBA" id="ARBA00022833"/>
    </source>
</evidence>
<evidence type="ECO:0000256" key="6">
    <source>
        <dbReference type="SAM" id="MobiDB-lite"/>
    </source>
</evidence>
<evidence type="ECO:0000256" key="5">
    <source>
        <dbReference type="PROSITE-ProRule" id="PRU00723"/>
    </source>
</evidence>
<accession>A0A8K0TTC3</accession>
<feature type="compositionally biased region" description="Polar residues" evidence="6">
    <location>
        <begin position="83"/>
        <end position="92"/>
    </location>
</feature>
<evidence type="ECO:0000259" key="7">
    <source>
        <dbReference type="PROSITE" id="PS50103"/>
    </source>
</evidence>
<dbReference type="PANTHER" id="PTHR13119">
    <property type="entry name" value="ZINC FINGER CCCH DOMAIN-CONTAINING PROTEI"/>
    <property type="match status" value="1"/>
</dbReference>
<protein>
    <submittedName>
        <fullName evidence="9">Smr domain-containing protein</fullName>
    </submittedName>
</protein>
<evidence type="ECO:0000259" key="8">
    <source>
        <dbReference type="PROSITE" id="PS50828"/>
    </source>
</evidence>
<dbReference type="SUPFAM" id="SSF160443">
    <property type="entry name" value="SMR domain-like"/>
    <property type="match status" value="1"/>
</dbReference>
<dbReference type="PROSITE" id="PS50828">
    <property type="entry name" value="SMR"/>
    <property type="match status" value="1"/>
</dbReference>
<dbReference type="PROSITE" id="PS50103">
    <property type="entry name" value="ZF_C3H1"/>
    <property type="match status" value="2"/>
</dbReference>
<dbReference type="OrthoDB" id="3247158at2759"/>
<name>A0A8K0TTC3_9PEZI</name>
<dbReference type="Pfam" id="PF08590">
    <property type="entry name" value="DUF1771"/>
    <property type="match status" value="1"/>
</dbReference>
<dbReference type="InterPro" id="IPR045124">
    <property type="entry name" value="Su(sable)-like"/>
</dbReference>
<reference evidence="9" key="1">
    <citation type="journal article" date="2021" name="Nat. Commun.">
        <title>Genetic determinants of endophytism in the Arabidopsis root mycobiome.</title>
        <authorList>
            <person name="Mesny F."/>
            <person name="Miyauchi S."/>
            <person name="Thiergart T."/>
            <person name="Pickel B."/>
            <person name="Atanasova L."/>
            <person name="Karlsson M."/>
            <person name="Huettel B."/>
            <person name="Barry K.W."/>
            <person name="Haridas S."/>
            <person name="Chen C."/>
            <person name="Bauer D."/>
            <person name="Andreopoulos W."/>
            <person name="Pangilinan J."/>
            <person name="LaButti K."/>
            <person name="Riley R."/>
            <person name="Lipzen A."/>
            <person name="Clum A."/>
            <person name="Drula E."/>
            <person name="Henrissat B."/>
            <person name="Kohler A."/>
            <person name="Grigoriev I.V."/>
            <person name="Martin F.M."/>
            <person name="Hacquard S."/>
        </authorList>
    </citation>
    <scope>NUCLEOTIDE SEQUENCE</scope>
    <source>
        <strain evidence="9">MPI-CAGE-AT-0016</strain>
    </source>
</reference>
<evidence type="ECO:0000256" key="1">
    <source>
        <dbReference type="ARBA" id="ARBA00022723"/>
    </source>
</evidence>
<dbReference type="PANTHER" id="PTHR13119:SF12">
    <property type="entry name" value="PROTEIN SUPPRESSOR OF SABLE"/>
    <property type="match status" value="1"/>
</dbReference>
<evidence type="ECO:0000256" key="3">
    <source>
        <dbReference type="ARBA" id="ARBA00022771"/>
    </source>
</evidence>
<dbReference type="InterPro" id="IPR036855">
    <property type="entry name" value="Znf_CCCH_sf"/>
</dbReference>
<evidence type="ECO:0000313" key="10">
    <source>
        <dbReference type="Proteomes" id="UP000813385"/>
    </source>
</evidence>
<dbReference type="InterPro" id="IPR002625">
    <property type="entry name" value="Smr_dom"/>
</dbReference>
<dbReference type="Gene3D" id="3.30.1370.110">
    <property type="match status" value="1"/>
</dbReference>
<dbReference type="EMBL" id="JAGPXD010000001">
    <property type="protein sequence ID" value="KAH7376545.1"/>
    <property type="molecule type" value="Genomic_DNA"/>
</dbReference>